<keyword evidence="4" id="KW-1185">Reference proteome</keyword>
<evidence type="ECO:0000256" key="1">
    <source>
        <dbReference type="SAM" id="Coils"/>
    </source>
</evidence>
<comment type="caution">
    <text evidence="3">The sequence shown here is derived from an EMBL/GenBank/DDBJ whole genome shotgun (WGS) entry which is preliminary data.</text>
</comment>
<proteinExistence type="predicted"/>
<accession>A0ABD1ZQ09</accession>
<sequence>MRIKKDGHLVEPLDLDVDAKSQKNPKKKQTGSEQPSQKRPRSESDPKNGNEGNLPSIVETSWKGKEKVTESSHRPDVDTDVDIPAEERRMLKIGMTASHLDMDPPLSTPTGQTSASLEEDLAHAKLEEEKLKATIEALEKEKSEMNARVALMERKDLYDLLEAKMEGFQITNHLGTIGGFENLNLTITKKWVDIPTLNLEEFKKCPADYPDFVRGHNTFQDEVDRMGIDVYYQSLLKALKVAVGTLPNSLVVFEYMQNIFDSYVNPTNEPNVQPLVKELDADDFSVDKFFGLQDPTTPNDAQASPDFEEDLRTNERVRLRAEVRNLGAELQRLTRSTHVCLEYEPTILPNVAPTDNLARPITLDLTMDAREDPSSLP</sequence>
<organism evidence="3 4">
    <name type="scientific">Riccia fluitans</name>
    <dbReference type="NCBI Taxonomy" id="41844"/>
    <lineage>
        <taxon>Eukaryota</taxon>
        <taxon>Viridiplantae</taxon>
        <taxon>Streptophyta</taxon>
        <taxon>Embryophyta</taxon>
        <taxon>Marchantiophyta</taxon>
        <taxon>Marchantiopsida</taxon>
        <taxon>Marchantiidae</taxon>
        <taxon>Marchantiales</taxon>
        <taxon>Ricciaceae</taxon>
        <taxon>Riccia</taxon>
    </lineage>
</organism>
<reference evidence="3 4" key="1">
    <citation type="submission" date="2024-09" db="EMBL/GenBank/DDBJ databases">
        <title>Chromosome-scale assembly of Riccia fluitans.</title>
        <authorList>
            <person name="Paukszto L."/>
            <person name="Sawicki J."/>
            <person name="Karawczyk K."/>
            <person name="Piernik-Szablinska J."/>
            <person name="Szczecinska M."/>
            <person name="Mazdziarz M."/>
        </authorList>
    </citation>
    <scope>NUCLEOTIDE SEQUENCE [LARGE SCALE GENOMIC DNA]</scope>
    <source>
        <strain evidence="3">Rf_01</strain>
        <tissue evidence="3">Aerial parts of the thallus</tissue>
    </source>
</reference>
<evidence type="ECO:0000313" key="4">
    <source>
        <dbReference type="Proteomes" id="UP001605036"/>
    </source>
</evidence>
<keyword evidence="1" id="KW-0175">Coiled coil</keyword>
<evidence type="ECO:0000256" key="2">
    <source>
        <dbReference type="SAM" id="MobiDB-lite"/>
    </source>
</evidence>
<feature type="region of interest" description="Disordered" evidence="2">
    <location>
        <begin position="1"/>
        <end position="85"/>
    </location>
</feature>
<dbReference type="AlphaFoldDB" id="A0ABD1ZQ09"/>
<evidence type="ECO:0000313" key="3">
    <source>
        <dbReference type="EMBL" id="KAL2653537.1"/>
    </source>
</evidence>
<dbReference type="Proteomes" id="UP001605036">
    <property type="component" value="Unassembled WGS sequence"/>
</dbReference>
<dbReference type="EMBL" id="JBHFFA010000001">
    <property type="protein sequence ID" value="KAL2653537.1"/>
    <property type="molecule type" value="Genomic_DNA"/>
</dbReference>
<name>A0ABD1ZQ09_9MARC</name>
<feature type="compositionally biased region" description="Basic and acidic residues" evidence="2">
    <location>
        <begin position="1"/>
        <end position="21"/>
    </location>
</feature>
<gene>
    <name evidence="3" type="ORF">R1flu_021665</name>
</gene>
<protein>
    <submittedName>
        <fullName evidence="3">Uncharacterized protein</fullName>
    </submittedName>
</protein>
<feature type="coiled-coil region" evidence="1">
    <location>
        <begin position="114"/>
        <end position="155"/>
    </location>
</feature>
<feature type="compositionally biased region" description="Basic and acidic residues" evidence="2">
    <location>
        <begin position="62"/>
        <end position="77"/>
    </location>
</feature>